<evidence type="ECO:0000256" key="8">
    <source>
        <dbReference type="PROSITE-ProRule" id="PRU01360"/>
    </source>
</evidence>
<dbReference type="eggNOG" id="COG1629">
    <property type="taxonomic scope" value="Bacteria"/>
</dbReference>
<dbReference type="GO" id="GO:0009279">
    <property type="term" value="C:cell outer membrane"/>
    <property type="evidence" value="ECO:0007669"/>
    <property type="project" value="UniProtKB-SubCell"/>
</dbReference>
<organism evidence="13">
    <name type="scientific">Caulobacter sp. (strain K31)</name>
    <dbReference type="NCBI Taxonomy" id="366602"/>
    <lineage>
        <taxon>Bacteria</taxon>
        <taxon>Pseudomonadati</taxon>
        <taxon>Pseudomonadota</taxon>
        <taxon>Alphaproteobacteria</taxon>
        <taxon>Caulobacterales</taxon>
        <taxon>Caulobacteraceae</taxon>
        <taxon>Caulobacter</taxon>
    </lineage>
</organism>
<dbReference type="PANTHER" id="PTHR40980:SF3">
    <property type="entry name" value="TONB-DEPENDENT RECEPTOR-LIKE BETA-BARREL DOMAIN-CONTAINING PROTEIN"/>
    <property type="match status" value="1"/>
</dbReference>
<accession>B0T4C9</accession>
<feature type="domain" description="TonB-dependent receptor plug" evidence="12">
    <location>
        <begin position="51"/>
        <end position="155"/>
    </location>
</feature>
<dbReference type="InterPro" id="IPR036942">
    <property type="entry name" value="Beta-barrel_TonB_sf"/>
</dbReference>
<dbReference type="PROSITE" id="PS52016">
    <property type="entry name" value="TONB_DEPENDENT_REC_3"/>
    <property type="match status" value="1"/>
</dbReference>
<reference evidence="13" key="1">
    <citation type="submission" date="2008-01" db="EMBL/GenBank/DDBJ databases">
        <title>Complete sequence of chromosome of Caulobacter sp. K31.</title>
        <authorList>
            <consortium name="US DOE Joint Genome Institute"/>
            <person name="Copeland A."/>
            <person name="Lucas S."/>
            <person name="Lapidus A."/>
            <person name="Barry K."/>
            <person name="Glavina del Rio T."/>
            <person name="Dalin E."/>
            <person name="Tice H."/>
            <person name="Pitluck S."/>
            <person name="Bruce D."/>
            <person name="Goodwin L."/>
            <person name="Thompson L.S."/>
            <person name="Brettin T."/>
            <person name="Detter J.C."/>
            <person name="Han C."/>
            <person name="Schmutz J."/>
            <person name="Larimer F."/>
            <person name="Land M."/>
            <person name="Hauser L."/>
            <person name="Kyrpides N."/>
            <person name="Kim E."/>
            <person name="Stephens C."/>
            <person name="Richardson P."/>
        </authorList>
    </citation>
    <scope>NUCLEOTIDE SEQUENCE [LARGE SCALE GENOMIC DNA]</scope>
    <source>
        <strain evidence="13">K31</strain>
    </source>
</reference>
<evidence type="ECO:0000256" key="9">
    <source>
        <dbReference type="RuleBase" id="RU003357"/>
    </source>
</evidence>
<evidence type="ECO:0000313" key="13">
    <source>
        <dbReference type="EMBL" id="ABZ69429.1"/>
    </source>
</evidence>
<evidence type="ECO:0000256" key="1">
    <source>
        <dbReference type="ARBA" id="ARBA00004571"/>
    </source>
</evidence>
<evidence type="ECO:0000256" key="3">
    <source>
        <dbReference type="ARBA" id="ARBA00022452"/>
    </source>
</evidence>
<feature type="chain" id="PRO_5002755394" evidence="10">
    <location>
        <begin position="27"/>
        <end position="927"/>
    </location>
</feature>
<gene>
    <name evidence="13" type="ordered locus">Caul_0292</name>
</gene>
<evidence type="ECO:0000259" key="12">
    <source>
        <dbReference type="Pfam" id="PF07715"/>
    </source>
</evidence>
<dbReference type="OrthoDB" id="5476657at2"/>
<dbReference type="InterPro" id="IPR000531">
    <property type="entry name" value="Beta-barrel_TonB"/>
</dbReference>
<evidence type="ECO:0000256" key="4">
    <source>
        <dbReference type="ARBA" id="ARBA00022692"/>
    </source>
</evidence>
<dbReference type="Pfam" id="PF07715">
    <property type="entry name" value="Plug"/>
    <property type="match status" value="1"/>
</dbReference>
<sequence precursor="true">MRHFHKTILTASASVLAVAMAAPAFAQDNTTVDAVVVTGIRASLQASIDSKRNANAIVDVITAEDIGKFPDKNVAESLQRVPGVTIQREFGEGERISVRGTAPTLNRTLLNGHAVATADWFILDQFKASRSFNYLMLPSEIVGKVEVFKSPVADIDEGGVGATVDVHTRKPLDLAPIAISGSIQGVWDEKSDKTTPTASAMLSWHNDAKTFGVLGGLIYDKREIRRDGIEVLGYENVTNASGNVTGLPAGQTAVTPSLIGSSYFKQTRERKGANFSIQWAPTDKFEVELTGLYSKMDADNINQNYMAWITNKISGLGTPGANFNIQSLNNGTATKGTFNAIGGQGVVFDAIDRIAHTQVRSIDLNSTWRPAEGWEFHGRVGYTDAEGSTDLQPFWETSAATGLTYDLSGGLPKVSFSTINPATADDEMELGWASANTTANDDNEFYTFVDGEKFMDAGAFTSVKFGLKYTDHDRDVDQTYGQRRALLPWTAPGATACGGHPCSLADVQGGLTPSDYLDGIKGPGVISSYLTADKNKIEAIYNKLPKAAVWNSAIGATQAAGCDGLLNCDHFGPLESFTFNEKTFGGYVLGKLKGDNWRGNVGLRIVQTKVDTSAWKVGVPAGTAGAVNNPFGPIAPVDAGQKYTDILPSANFSFDVRDDLVLRLAAGRTLSRPDYAQMAAFTSLTESLLTGSGGNPNLDPYRANQYDASLEWYFAPQSILAVGVFYKDISTYIVQGAFVERQPLQLNDPTDARITNAANNCVLTGTNLYTCNYRIGRPINVAGGENKGVEVNFQMPLWNGFGVLANYTYSDASSSSGVPVPSNSKNIFNVSGYYENERFSARLSYNYRSKFFVDYDAERGFRQLWSDSIKSLDASASVNLTENISLSLDAINLTDEKLTENYDNDPNRPARLYKNGRMVFGGVRFKF</sequence>
<keyword evidence="3 8" id="KW-1134">Transmembrane beta strand</keyword>
<dbReference type="InterPro" id="IPR012910">
    <property type="entry name" value="Plug_dom"/>
</dbReference>
<protein>
    <submittedName>
        <fullName evidence="13">TonB-dependent receptor</fullName>
    </submittedName>
</protein>
<evidence type="ECO:0000256" key="5">
    <source>
        <dbReference type="ARBA" id="ARBA00023077"/>
    </source>
</evidence>
<dbReference type="InterPro" id="IPR037066">
    <property type="entry name" value="Plug_dom_sf"/>
</dbReference>
<evidence type="ECO:0000256" key="2">
    <source>
        <dbReference type="ARBA" id="ARBA00022448"/>
    </source>
</evidence>
<keyword evidence="10" id="KW-0732">Signal</keyword>
<keyword evidence="4 8" id="KW-0812">Transmembrane</keyword>
<comment type="subcellular location">
    <subcellularLocation>
        <location evidence="1 8">Cell outer membrane</location>
        <topology evidence="1 8">Multi-pass membrane protein</topology>
    </subcellularLocation>
</comment>
<name>B0T4C9_CAUSK</name>
<dbReference type="Pfam" id="PF00593">
    <property type="entry name" value="TonB_dep_Rec_b-barrel"/>
    <property type="match status" value="1"/>
</dbReference>
<dbReference type="InterPro" id="IPR039426">
    <property type="entry name" value="TonB-dep_rcpt-like"/>
</dbReference>
<dbReference type="SUPFAM" id="SSF56935">
    <property type="entry name" value="Porins"/>
    <property type="match status" value="1"/>
</dbReference>
<evidence type="ECO:0000256" key="6">
    <source>
        <dbReference type="ARBA" id="ARBA00023136"/>
    </source>
</evidence>
<dbReference type="Gene3D" id="2.170.130.10">
    <property type="entry name" value="TonB-dependent receptor, plug domain"/>
    <property type="match status" value="1"/>
</dbReference>
<proteinExistence type="inferred from homology"/>
<dbReference type="Gene3D" id="2.40.170.20">
    <property type="entry name" value="TonB-dependent receptor, beta-barrel domain"/>
    <property type="match status" value="1"/>
</dbReference>
<keyword evidence="2 8" id="KW-0813">Transport</keyword>
<keyword evidence="6 8" id="KW-0472">Membrane</keyword>
<dbReference type="InterPro" id="IPR010104">
    <property type="entry name" value="TonB_rcpt_bac"/>
</dbReference>
<comment type="similarity">
    <text evidence="8 9">Belongs to the TonB-dependent receptor family.</text>
</comment>
<dbReference type="AlphaFoldDB" id="B0T4C9"/>
<dbReference type="PANTHER" id="PTHR40980">
    <property type="entry name" value="PLUG DOMAIN-CONTAINING PROTEIN"/>
    <property type="match status" value="1"/>
</dbReference>
<dbReference type="NCBIfam" id="TIGR01782">
    <property type="entry name" value="TonB-Xanth-Caul"/>
    <property type="match status" value="1"/>
</dbReference>
<dbReference type="KEGG" id="cak:Caul_0292"/>
<dbReference type="EMBL" id="CP000927">
    <property type="protein sequence ID" value="ABZ69429.1"/>
    <property type="molecule type" value="Genomic_DNA"/>
</dbReference>
<feature type="domain" description="TonB-dependent receptor-like beta-barrel" evidence="11">
    <location>
        <begin position="409"/>
        <end position="893"/>
    </location>
</feature>
<dbReference type="eggNOG" id="COG4771">
    <property type="taxonomic scope" value="Bacteria"/>
</dbReference>
<keyword evidence="13" id="KW-0675">Receptor</keyword>
<dbReference type="STRING" id="366602.Caul_0292"/>
<feature type="signal peptide" evidence="10">
    <location>
        <begin position="1"/>
        <end position="26"/>
    </location>
</feature>
<dbReference type="HOGENOM" id="CLU_006935_2_0_5"/>
<evidence type="ECO:0000256" key="10">
    <source>
        <dbReference type="SAM" id="SignalP"/>
    </source>
</evidence>
<evidence type="ECO:0000256" key="7">
    <source>
        <dbReference type="ARBA" id="ARBA00023237"/>
    </source>
</evidence>
<keyword evidence="7 8" id="KW-0998">Cell outer membrane</keyword>
<evidence type="ECO:0000259" key="11">
    <source>
        <dbReference type="Pfam" id="PF00593"/>
    </source>
</evidence>
<dbReference type="CDD" id="cd01347">
    <property type="entry name" value="ligand_gated_channel"/>
    <property type="match status" value="1"/>
</dbReference>
<keyword evidence="5 9" id="KW-0798">TonB box</keyword>